<organism evidence="13 14">
    <name type="scientific">Paenibacillus nasutitermitis</name>
    <dbReference type="NCBI Taxonomy" id="1652958"/>
    <lineage>
        <taxon>Bacteria</taxon>
        <taxon>Bacillati</taxon>
        <taxon>Bacillota</taxon>
        <taxon>Bacilli</taxon>
        <taxon>Bacillales</taxon>
        <taxon>Paenibacillaceae</taxon>
        <taxon>Paenibacillus</taxon>
    </lineage>
</organism>
<feature type="region of interest" description="Disordered" evidence="9">
    <location>
        <begin position="986"/>
        <end position="1016"/>
    </location>
</feature>
<feature type="region of interest" description="Disordered" evidence="9">
    <location>
        <begin position="636"/>
        <end position="661"/>
    </location>
</feature>
<feature type="transmembrane region" description="Helical" evidence="10">
    <location>
        <begin position="938"/>
        <end position="962"/>
    </location>
</feature>
<dbReference type="NCBIfam" id="TIGR02857">
    <property type="entry name" value="CydD"/>
    <property type="match status" value="1"/>
</dbReference>
<evidence type="ECO:0000313" key="14">
    <source>
        <dbReference type="Proteomes" id="UP000612456"/>
    </source>
</evidence>
<dbReference type="InterPro" id="IPR027417">
    <property type="entry name" value="P-loop_NTPase"/>
</dbReference>
<evidence type="ECO:0000256" key="5">
    <source>
        <dbReference type="ARBA" id="ARBA00022741"/>
    </source>
</evidence>
<dbReference type="PROSITE" id="PS00211">
    <property type="entry name" value="ABC_TRANSPORTER_1"/>
    <property type="match status" value="2"/>
</dbReference>
<evidence type="ECO:0000313" key="13">
    <source>
        <dbReference type="EMBL" id="GGD84773.1"/>
    </source>
</evidence>
<dbReference type="PANTHER" id="PTHR24221:SF590">
    <property type="entry name" value="COMPONENT LINKED WITH THE ASSEMBLY OF CYTOCHROME' TRANSPORT TRANSMEMBRANE ATP-BINDING PROTEIN ABC TRANSPORTER CYDD-RELATED"/>
    <property type="match status" value="1"/>
</dbReference>
<keyword evidence="8 10" id="KW-0472">Membrane</keyword>
<feature type="transmembrane region" description="Helical" evidence="10">
    <location>
        <begin position="794"/>
        <end position="817"/>
    </location>
</feature>
<feature type="transmembrane region" description="Helical" evidence="10">
    <location>
        <begin position="906"/>
        <end position="932"/>
    </location>
</feature>
<dbReference type="NCBIfam" id="TIGR02868">
    <property type="entry name" value="CydC"/>
    <property type="match status" value="1"/>
</dbReference>
<evidence type="ECO:0000256" key="9">
    <source>
        <dbReference type="SAM" id="MobiDB-lite"/>
    </source>
</evidence>
<dbReference type="Pfam" id="PF00005">
    <property type="entry name" value="ABC_tran"/>
    <property type="match status" value="2"/>
</dbReference>
<feature type="transmembrane region" description="Helical" evidence="10">
    <location>
        <begin position="823"/>
        <end position="845"/>
    </location>
</feature>
<feature type="transmembrane region" description="Helical" evidence="10">
    <location>
        <begin position="237"/>
        <end position="265"/>
    </location>
</feature>
<dbReference type="InterPro" id="IPR036640">
    <property type="entry name" value="ABC1_TM_sf"/>
</dbReference>
<dbReference type="PROSITE" id="PS50893">
    <property type="entry name" value="ABC_TRANSPORTER_2"/>
    <property type="match status" value="2"/>
</dbReference>
<feature type="domain" description="ABC transmembrane type-1" evidence="12">
    <location>
        <begin position="683"/>
        <end position="967"/>
    </location>
</feature>
<evidence type="ECO:0000259" key="11">
    <source>
        <dbReference type="PROSITE" id="PS50893"/>
    </source>
</evidence>
<feature type="transmembrane region" description="Helical" evidence="10">
    <location>
        <begin position="718"/>
        <end position="737"/>
    </location>
</feature>
<evidence type="ECO:0000256" key="2">
    <source>
        <dbReference type="ARBA" id="ARBA00022448"/>
    </source>
</evidence>
<keyword evidence="14" id="KW-1185">Reference proteome</keyword>
<dbReference type="GO" id="GO:0042883">
    <property type="term" value="P:cysteine transport"/>
    <property type="evidence" value="ECO:0007669"/>
    <property type="project" value="InterPro"/>
</dbReference>
<dbReference type="EMBL" id="BMHP01000003">
    <property type="protein sequence ID" value="GGD84773.1"/>
    <property type="molecule type" value="Genomic_DNA"/>
</dbReference>
<dbReference type="Pfam" id="PF00664">
    <property type="entry name" value="ABC_membrane"/>
    <property type="match status" value="2"/>
</dbReference>
<evidence type="ECO:0000256" key="1">
    <source>
        <dbReference type="ARBA" id="ARBA00004651"/>
    </source>
</evidence>
<feature type="domain" description="ABC transporter" evidence="11">
    <location>
        <begin position="338"/>
        <end position="571"/>
    </location>
</feature>
<keyword evidence="7 10" id="KW-1133">Transmembrane helix</keyword>
<dbReference type="InterPro" id="IPR000434">
    <property type="entry name" value="PC1"/>
</dbReference>
<dbReference type="Proteomes" id="UP000612456">
    <property type="component" value="Unassembled WGS sequence"/>
</dbReference>
<dbReference type="GO" id="GO:0005886">
    <property type="term" value="C:plasma membrane"/>
    <property type="evidence" value="ECO:0007669"/>
    <property type="project" value="UniProtKB-SubCell"/>
</dbReference>
<proteinExistence type="predicted"/>
<protein>
    <recommendedName>
        <fullName evidence="15">Thiol reductant ABC exporter subunit CydD</fullName>
    </recommendedName>
</protein>
<dbReference type="GO" id="GO:0140359">
    <property type="term" value="F:ABC-type transporter activity"/>
    <property type="evidence" value="ECO:0007669"/>
    <property type="project" value="InterPro"/>
</dbReference>
<dbReference type="InterPro" id="IPR011527">
    <property type="entry name" value="ABC1_TM_dom"/>
</dbReference>
<keyword evidence="5" id="KW-0547">Nucleotide-binding</keyword>
<dbReference type="FunFam" id="3.40.50.300:FF:000854">
    <property type="entry name" value="Multidrug ABC transporter ATP-binding protein"/>
    <property type="match status" value="1"/>
</dbReference>
<dbReference type="InterPro" id="IPR017871">
    <property type="entry name" value="ABC_transporter-like_CS"/>
</dbReference>
<evidence type="ECO:0000256" key="3">
    <source>
        <dbReference type="ARBA" id="ARBA00022475"/>
    </source>
</evidence>
<dbReference type="CDD" id="cd18584">
    <property type="entry name" value="ABC_6TM_AarD_CydD"/>
    <property type="match status" value="1"/>
</dbReference>
<feature type="domain" description="ABC transporter" evidence="11">
    <location>
        <begin position="1032"/>
        <end position="1267"/>
    </location>
</feature>
<keyword evidence="3" id="KW-1003">Cell membrane</keyword>
<dbReference type="GO" id="GO:0016887">
    <property type="term" value="F:ATP hydrolysis activity"/>
    <property type="evidence" value="ECO:0007669"/>
    <property type="project" value="InterPro"/>
</dbReference>
<dbReference type="CDD" id="cd18585">
    <property type="entry name" value="ABC_6TM_CydC"/>
    <property type="match status" value="1"/>
</dbReference>
<dbReference type="PROSITE" id="PS50929">
    <property type="entry name" value="ABC_TM1F"/>
    <property type="match status" value="2"/>
</dbReference>
<accession>A0A917DZD7</accession>
<evidence type="ECO:0000256" key="6">
    <source>
        <dbReference type="ARBA" id="ARBA00022840"/>
    </source>
</evidence>
<dbReference type="SMART" id="SM00382">
    <property type="entry name" value="AAA"/>
    <property type="match status" value="2"/>
</dbReference>
<dbReference type="GO" id="GO:0005737">
    <property type="term" value="C:cytoplasm"/>
    <property type="evidence" value="ECO:0007669"/>
    <property type="project" value="UniProtKB-ARBA"/>
</dbReference>
<dbReference type="GO" id="GO:0005524">
    <property type="term" value="F:ATP binding"/>
    <property type="evidence" value="ECO:0007669"/>
    <property type="project" value="UniProtKB-KW"/>
</dbReference>
<dbReference type="Gene3D" id="1.20.1560.10">
    <property type="entry name" value="ABC transporter type 1, transmembrane domain"/>
    <property type="match status" value="2"/>
</dbReference>
<dbReference type="RefSeq" id="WP_188995854.1">
    <property type="nucleotide sequence ID" value="NZ_BMHP01000003.1"/>
</dbReference>
<evidence type="ECO:0000256" key="10">
    <source>
        <dbReference type="SAM" id="Phobius"/>
    </source>
</evidence>
<dbReference type="SUPFAM" id="SSF52540">
    <property type="entry name" value="P-loop containing nucleoside triphosphate hydrolases"/>
    <property type="match status" value="2"/>
</dbReference>
<keyword evidence="6" id="KW-0067">ATP-binding</keyword>
<comment type="caution">
    <text evidence="13">The sequence shown here is derived from an EMBL/GenBank/DDBJ whole genome shotgun (WGS) entry which is preliminary data.</text>
</comment>
<feature type="transmembrane region" description="Helical" evidence="10">
    <location>
        <begin position="159"/>
        <end position="179"/>
    </location>
</feature>
<dbReference type="GO" id="GO:0045454">
    <property type="term" value="P:cell redox homeostasis"/>
    <property type="evidence" value="ECO:0007669"/>
    <property type="project" value="InterPro"/>
</dbReference>
<evidence type="ECO:0000256" key="7">
    <source>
        <dbReference type="ARBA" id="ARBA00022989"/>
    </source>
</evidence>
<reference evidence="13" key="2">
    <citation type="submission" date="2020-09" db="EMBL/GenBank/DDBJ databases">
        <authorList>
            <person name="Sun Q."/>
            <person name="Zhou Y."/>
        </authorList>
    </citation>
    <scope>NUCLEOTIDE SEQUENCE</scope>
    <source>
        <strain evidence="13">CGMCC 1.15178</strain>
    </source>
</reference>
<feature type="domain" description="ABC transmembrane type-1" evidence="12">
    <location>
        <begin position="17"/>
        <end position="300"/>
    </location>
</feature>
<feature type="transmembrane region" description="Helical" evidence="10">
    <location>
        <begin position="271"/>
        <end position="288"/>
    </location>
</feature>
<dbReference type="PANTHER" id="PTHR24221">
    <property type="entry name" value="ATP-BINDING CASSETTE SUB-FAMILY B"/>
    <property type="match status" value="1"/>
</dbReference>
<dbReference type="Gene3D" id="3.40.50.300">
    <property type="entry name" value="P-loop containing nucleotide triphosphate hydrolases"/>
    <property type="match status" value="2"/>
</dbReference>
<dbReference type="InterPro" id="IPR039421">
    <property type="entry name" value="Type_1_exporter"/>
</dbReference>
<evidence type="ECO:0000259" key="12">
    <source>
        <dbReference type="PROSITE" id="PS50929"/>
    </source>
</evidence>
<dbReference type="InterPro" id="IPR003593">
    <property type="entry name" value="AAA+_ATPase"/>
</dbReference>
<dbReference type="GO" id="GO:0034775">
    <property type="term" value="P:glutathione transmembrane transport"/>
    <property type="evidence" value="ECO:0007669"/>
    <property type="project" value="InterPro"/>
</dbReference>
<dbReference type="InterPro" id="IPR014216">
    <property type="entry name" value="ABC_transptr_CydD"/>
</dbReference>
<evidence type="ECO:0008006" key="15">
    <source>
        <dbReference type="Google" id="ProtNLM"/>
    </source>
</evidence>
<evidence type="ECO:0000256" key="4">
    <source>
        <dbReference type="ARBA" id="ARBA00022692"/>
    </source>
</evidence>
<reference evidence="13" key="1">
    <citation type="journal article" date="2014" name="Int. J. Syst. Evol. Microbiol.">
        <title>Complete genome sequence of Corynebacterium casei LMG S-19264T (=DSM 44701T), isolated from a smear-ripened cheese.</title>
        <authorList>
            <consortium name="US DOE Joint Genome Institute (JGI-PGF)"/>
            <person name="Walter F."/>
            <person name="Albersmeier A."/>
            <person name="Kalinowski J."/>
            <person name="Ruckert C."/>
        </authorList>
    </citation>
    <scope>NUCLEOTIDE SEQUENCE</scope>
    <source>
        <strain evidence="13">CGMCC 1.15178</strain>
    </source>
</reference>
<feature type="transmembrane region" description="Helical" evidence="10">
    <location>
        <begin position="53"/>
        <end position="71"/>
    </location>
</feature>
<keyword evidence="4 10" id="KW-0812">Transmembrane</keyword>
<sequence length="1284" mass="138632">MMKKLLVHVPGTRKLVVLCVGLGLAGGMCIILEAAGLARIVNGAFLGGLGLSSLLPLFGLLLGVIVLRVAVQTVSDYASGKAALRIKSELRLRLLHKLGELGPNYAKSERSGELVGTLYEGVEQLEAYLARYLPQMALSMLIPAAVFCVVMDLDGLSAVILAVTFPLLIIFMILVGMAAKSKAERQFKTLGRLGGHFLDVLRGLSTLKMFNRSRAQIAIIARISEDYRKTTMGTLRLAFLSAFVMELFATLSTAIVAVFLGLRLIEGEIGFQHAFLVLLLTPEFYLPVRALGTQFHASTNGMAAAARIMDILETEPPGWMEREDAVNPPDVSPHGCRIEFQGVSLRYPGHTELALSDINLVLEPGERAALIGPTGAGKSSLLDLLQGFVKPTSGRILLDGVDMADLSMNWWRRQFSAVTQNPRLYHGTLRENVTMGVEAAGEAKLAAALQTAGVDFLDGLPQGVDTPIGESVRLSGGQIQRLAIARSLLKETPLLLLDEPTSGLDLIHEAALMEGLDALLRGRMSITVAHRLETVRHADRIIVIDGGRVIETGSHVELMQADGLYARMTRVNEVAAGEFGGTLSSGAADVDREVGQQQTAVAREQASGMADGRANAVQMGTKWIDESQAVDNLNEAGQAGNNPMDAGQMASGRADATQADGGSRGSIFRRVLEFVRPYKGRAALAVLLGFLTVAANVGLMGTSGYLIARAALRPDTVLLLWIPIVGVRFFGIARGVMRYLERLVAHDVTFRILQRVRVWLYERLERNGTAILESRRSGDVLHAIMNDVEQLQNLYLRVLAPPMVALLTGALGLVLLGVHHAELAVILAVMMAVSGIGLPWLGLYLGRKHGEGIIAARAGIYEETVDLIAGVRELTVFNRLADRLARIQSIQDTSNSFQKRHIRLDAGINGGILASAHLTMWLVLLASVYLAASGRIEAVAIPALAMITLACFEAIMPLPAAFQQMNQTMASAERLFRLADEKPAAEMDGVGPGAVKAEPGTGTTAANRAEPVDDGGCGAVGRPLPETGPWRAEIQDLSFRYGPDEPYAIRDLSITLAPGKRIAIVGESGAGKSSLIQVLLKLRPYTAGSVTIRGRELRQLTDEAARSEFAVVSQTTQLFNASAAANIRLGCPDATDEELRTAARLALIDDTLMNLPEGYNTEVGEWGSKLSGGERQRLALARALLVDAPAILFDEPATGLDPLTEQAFRMSMETQLKDKAVLWITHKLAGLAGMDEIIVMQGGMVRERGTHLELLRRRGYYARLWQLEREQDWREALAHHREGA</sequence>
<keyword evidence="2" id="KW-0813">Transport</keyword>
<dbReference type="PRINTS" id="PR00500">
    <property type="entry name" value="POLYCYSTIN1"/>
</dbReference>
<comment type="subcellular location">
    <subcellularLocation>
        <location evidence="1">Cell membrane</location>
        <topology evidence="1">Multi-pass membrane protein</topology>
    </subcellularLocation>
</comment>
<dbReference type="FunFam" id="3.40.50.300:FF:000604">
    <property type="entry name" value="ABC transporter B family member 28"/>
    <property type="match status" value="1"/>
</dbReference>
<dbReference type="InterPro" id="IPR003439">
    <property type="entry name" value="ABC_transporter-like_ATP-bd"/>
</dbReference>
<gene>
    <name evidence="13" type="ORF">GCM10010911_48940</name>
</gene>
<name>A0A917DZD7_9BACL</name>
<feature type="transmembrane region" description="Helical" evidence="10">
    <location>
        <begin position="682"/>
        <end position="706"/>
    </location>
</feature>
<dbReference type="InterPro" id="IPR014223">
    <property type="entry name" value="ABC_CydC/D"/>
</dbReference>
<dbReference type="SUPFAM" id="SSF90123">
    <property type="entry name" value="ABC transporter transmembrane region"/>
    <property type="match status" value="2"/>
</dbReference>
<evidence type="ECO:0000256" key="8">
    <source>
        <dbReference type="ARBA" id="ARBA00023136"/>
    </source>
</evidence>